<comment type="caution">
    <text evidence="1">The sequence shown here is derived from an EMBL/GenBank/DDBJ whole genome shotgun (WGS) entry which is preliminary data.</text>
</comment>
<dbReference type="OrthoDB" id="1746428at2759"/>
<organism evidence="1 2">
    <name type="scientific">Corchorus capsularis</name>
    <name type="common">Jute</name>
    <dbReference type="NCBI Taxonomy" id="210143"/>
    <lineage>
        <taxon>Eukaryota</taxon>
        <taxon>Viridiplantae</taxon>
        <taxon>Streptophyta</taxon>
        <taxon>Embryophyta</taxon>
        <taxon>Tracheophyta</taxon>
        <taxon>Spermatophyta</taxon>
        <taxon>Magnoliopsida</taxon>
        <taxon>eudicotyledons</taxon>
        <taxon>Gunneridae</taxon>
        <taxon>Pentapetalae</taxon>
        <taxon>rosids</taxon>
        <taxon>malvids</taxon>
        <taxon>Malvales</taxon>
        <taxon>Malvaceae</taxon>
        <taxon>Grewioideae</taxon>
        <taxon>Apeibeae</taxon>
        <taxon>Corchorus</taxon>
    </lineage>
</organism>
<accession>A0A1R3GMT3</accession>
<proteinExistence type="predicted"/>
<reference evidence="1 2" key="1">
    <citation type="submission" date="2013-09" db="EMBL/GenBank/DDBJ databases">
        <title>Corchorus capsularis genome sequencing.</title>
        <authorList>
            <person name="Alam M."/>
            <person name="Haque M.S."/>
            <person name="Islam M.S."/>
            <person name="Emdad E.M."/>
            <person name="Islam M.M."/>
            <person name="Ahmed B."/>
            <person name="Halim A."/>
            <person name="Hossen Q.M.M."/>
            <person name="Hossain M.Z."/>
            <person name="Ahmed R."/>
            <person name="Khan M.M."/>
            <person name="Islam R."/>
            <person name="Rashid M.M."/>
            <person name="Khan S.A."/>
            <person name="Rahman M.S."/>
            <person name="Alam M."/>
        </authorList>
    </citation>
    <scope>NUCLEOTIDE SEQUENCE [LARGE SCALE GENOMIC DNA]</scope>
    <source>
        <strain evidence="2">cv. CVL-1</strain>
        <tissue evidence="1">Whole seedling</tissue>
    </source>
</reference>
<name>A0A1R3GMT3_COCAP</name>
<dbReference type="AlphaFoldDB" id="A0A1R3GMT3"/>
<protein>
    <submittedName>
        <fullName evidence="1">Uncharacterized protein</fullName>
    </submittedName>
</protein>
<evidence type="ECO:0000313" key="1">
    <source>
        <dbReference type="EMBL" id="OMO59320.1"/>
    </source>
</evidence>
<dbReference type="Gramene" id="OMO59320">
    <property type="protein sequence ID" value="OMO59320"/>
    <property type="gene ID" value="CCACVL1_24917"/>
</dbReference>
<evidence type="ECO:0000313" key="2">
    <source>
        <dbReference type="Proteomes" id="UP000188268"/>
    </source>
</evidence>
<sequence length="126" mass="14218">MLMNERCFIFNGKKVFIGLEDVLRITGLPIDGNPVIVDTRQSKVAQADELLALPAGFKLKDRGVTLKDLRLAFMNSEDKDSHLYLRALLLCVWFSKHDPNRTEAALKVVFERPEIKENPYSLTAAG</sequence>
<dbReference type="EMBL" id="AWWV01013987">
    <property type="protein sequence ID" value="OMO59320.1"/>
    <property type="molecule type" value="Genomic_DNA"/>
</dbReference>
<keyword evidence="2" id="KW-1185">Reference proteome</keyword>
<dbReference type="Proteomes" id="UP000188268">
    <property type="component" value="Unassembled WGS sequence"/>
</dbReference>
<gene>
    <name evidence="1" type="ORF">CCACVL1_24917</name>
</gene>